<dbReference type="Proteomes" id="UP000241462">
    <property type="component" value="Unassembled WGS sequence"/>
</dbReference>
<evidence type="ECO:0000313" key="4">
    <source>
        <dbReference type="Proteomes" id="UP000241462"/>
    </source>
</evidence>
<dbReference type="SMART" id="SM00233">
    <property type="entry name" value="PH"/>
    <property type="match status" value="1"/>
</dbReference>
<dbReference type="InterPro" id="IPR001849">
    <property type="entry name" value="PH_domain"/>
</dbReference>
<accession>A0A2T3ABB0</accession>
<dbReference type="Gene3D" id="2.30.29.30">
    <property type="entry name" value="Pleckstrin-homology domain (PH domain)/Phosphotyrosine-binding domain (PTB)"/>
    <property type="match status" value="1"/>
</dbReference>
<reference evidence="3 4" key="1">
    <citation type="journal article" date="2018" name="Mycol. Prog.">
        <title>Coniella lustricola, a new species from submerged detritus.</title>
        <authorList>
            <person name="Raudabaugh D.B."/>
            <person name="Iturriaga T."/>
            <person name="Carver A."/>
            <person name="Mondo S."/>
            <person name="Pangilinan J."/>
            <person name="Lipzen A."/>
            <person name="He G."/>
            <person name="Amirebrahimi M."/>
            <person name="Grigoriev I.V."/>
            <person name="Miller A.N."/>
        </authorList>
    </citation>
    <scope>NUCLEOTIDE SEQUENCE [LARGE SCALE GENOMIC DNA]</scope>
    <source>
        <strain evidence="3 4">B22-T-1</strain>
    </source>
</reference>
<gene>
    <name evidence="3" type="ORF">BD289DRAFT_366152</name>
</gene>
<evidence type="ECO:0000259" key="2">
    <source>
        <dbReference type="SMART" id="SM00233"/>
    </source>
</evidence>
<sequence length="411" mass="46741">MDLSDSDDSASANFDVFNHALELAPIDNRPARRLSMEEDYFYEQVMTFAQPPMPPAYHAATHGTYSGPTRKGKEAVLDESVLTDQENLPGYYCDVHMESVFQMKMEIEDAVKRAEYRNWRTMFVVLHGTALHIYSAKKKDFGWGKNRMHGPDVKPDNPSWLKKGSLERSYSLQHADVGIAADYHKRRYVIRIRAETDQFLISCVELVTFVKWLECLFAAIDVAIPIDERDFPRDQSIPRIQRLRWLRGQFGHQNTGGGEIWDSFGAGPTPQPASDEFAVGGTIGINVTDQPGIFPFGSTVTQSSSDYPTPGQESLRRLSVGGQGNDDVESGSGKWRPRHLWSTTHDMVYAKLCYAVLLFKSPRKSNFVIFKGQRWHIDWSTGQMSRVQPPSYGEPEFWGPWQVIHADNRRI</sequence>
<dbReference type="InParanoid" id="A0A2T3ABB0"/>
<feature type="region of interest" description="Disordered" evidence="1">
    <location>
        <begin position="300"/>
        <end position="334"/>
    </location>
</feature>
<name>A0A2T3ABB0_9PEZI</name>
<keyword evidence="4" id="KW-1185">Reference proteome</keyword>
<feature type="domain" description="PH" evidence="2">
    <location>
        <begin position="105"/>
        <end position="223"/>
    </location>
</feature>
<dbReference type="EMBL" id="KZ678420">
    <property type="protein sequence ID" value="PSR90398.1"/>
    <property type="molecule type" value="Genomic_DNA"/>
</dbReference>
<organism evidence="3 4">
    <name type="scientific">Coniella lustricola</name>
    <dbReference type="NCBI Taxonomy" id="2025994"/>
    <lineage>
        <taxon>Eukaryota</taxon>
        <taxon>Fungi</taxon>
        <taxon>Dikarya</taxon>
        <taxon>Ascomycota</taxon>
        <taxon>Pezizomycotina</taxon>
        <taxon>Sordariomycetes</taxon>
        <taxon>Sordariomycetidae</taxon>
        <taxon>Diaporthales</taxon>
        <taxon>Schizoparmaceae</taxon>
        <taxon>Coniella</taxon>
    </lineage>
</organism>
<evidence type="ECO:0000256" key="1">
    <source>
        <dbReference type="SAM" id="MobiDB-lite"/>
    </source>
</evidence>
<dbReference type="PANTHER" id="PTHR37283:SF1">
    <property type="entry name" value="PH DOMAIN-CONTAINING PROTEIN YHR131C"/>
    <property type="match status" value="1"/>
</dbReference>
<evidence type="ECO:0000313" key="3">
    <source>
        <dbReference type="EMBL" id="PSR90398.1"/>
    </source>
</evidence>
<dbReference type="STRING" id="2025994.A0A2T3ABB0"/>
<dbReference type="AlphaFoldDB" id="A0A2T3ABB0"/>
<dbReference type="SUPFAM" id="SSF50729">
    <property type="entry name" value="PH domain-like"/>
    <property type="match status" value="1"/>
</dbReference>
<dbReference type="PANTHER" id="PTHR37283">
    <property type="entry name" value="PH DOMAIN-CONTAINING PROTEIN YHR131C"/>
    <property type="match status" value="1"/>
</dbReference>
<dbReference type="InterPro" id="IPR011993">
    <property type="entry name" value="PH-like_dom_sf"/>
</dbReference>
<dbReference type="OrthoDB" id="5865767at2759"/>
<proteinExistence type="predicted"/>
<protein>
    <recommendedName>
        <fullName evidence="2">PH domain-containing protein</fullName>
    </recommendedName>
</protein>